<organism evidence="4 5">
    <name type="scientific">Streptomyces cellostaticus</name>
    <dbReference type="NCBI Taxonomy" id="67285"/>
    <lineage>
        <taxon>Bacteria</taxon>
        <taxon>Bacillati</taxon>
        <taxon>Actinomycetota</taxon>
        <taxon>Actinomycetes</taxon>
        <taxon>Kitasatosporales</taxon>
        <taxon>Streptomycetaceae</taxon>
        <taxon>Streptomyces</taxon>
    </lineage>
</organism>
<keyword evidence="2" id="KW-0732">Signal</keyword>
<accession>A0A117PPU0</accession>
<dbReference type="EMBL" id="LMWL01000118">
    <property type="protein sequence ID" value="KUM85098.1"/>
    <property type="molecule type" value="Genomic_DNA"/>
</dbReference>
<feature type="signal peptide" evidence="2">
    <location>
        <begin position="1"/>
        <end position="31"/>
    </location>
</feature>
<feature type="region of interest" description="Disordered" evidence="1">
    <location>
        <begin position="28"/>
        <end position="47"/>
    </location>
</feature>
<dbReference type="PROSITE" id="PS50231">
    <property type="entry name" value="RICIN_B_LECTIN"/>
    <property type="match status" value="1"/>
</dbReference>
<evidence type="ECO:0000256" key="2">
    <source>
        <dbReference type="SAM" id="SignalP"/>
    </source>
</evidence>
<name>A0A117PPU0_9ACTN</name>
<dbReference type="AlphaFoldDB" id="A0A117PPU0"/>
<dbReference type="InterPro" id="IPR000772">
    <property type="entry name" value="Ricin_B_lectin"/>
</dbReference>
<proteinExistence type="predicted"/>
<comment type="caution">
    <text evidence="4">The sequence shown here is derived from an EMBL/GenBank/DDBJ whole genome shotgun (WGS) entry which is preliminary data.</text>
</comment>
<feature type="domain" description="Ricin B lectin" evidence="3">
    <location>
        <begin position="55"/>
        <end position="129"/>
    </location>
</feature>
<dbReference type="CDD" id="cd00161">
    <property type="entry name" value="beta-trefoil_Ricin-like"/>
    <property type="match status" value="1"/>
</dbReference>
<dbReference type="Proteomes" id="UP000054241">
    <property type="component" value="Unassembled WGS sequence"/>
</dbReference>
<dbReference type="SUPFAM" id="SSF50370">
    <property type="entry name" value="Ricin B-like lectins"/>
    <property type="match status" value="1"/>
</dbReference>
<sequence length="194" mass="19774">MTRTRTGSAGILLAGVLAAGAALTGAGSAEATGAGPAAPAAAGRAPGGMRPAAAQNYNIVNDHAGKCAEVDGNGRFDPGTLVHEWSCDGELNQVWRPIDLGNGFFLLENTGSGYCMSVAEPVDGAQLDQAACNASLPQESWQLRPADGFGHLWLASGLSNECIALYPNTSKNGTAVVINGCSTTSGQFWHLSQA</sequence>
<dbReference type="Pfam" id="PF14200">
    <property type="entry name" value="RicinB_lectin_2"/>
    <property type="match status" value="1"/>
</dbReference>
<dbReference type="RefSeq" id="WP_067011004.1">
    <property type="nucleotide sequence ID" value="NZ_BNDU01000006.1"/>
</dbReference>
<gene>
    <name evidence="4" type="ORF">AQI88_41675</name>
</gene>
<reference evidence="4 5" key="1">
    <citation type="submission" date="2015-10" db="EMBL/GenBank/DDBJ databases">
        <title>Draft genome sequence of Streptomyces cellostaticus DSM 40189, type strain for the species Streptomyces cellostaticus.</title>
        <authorList>
            <person name="Ruckert C."/>
            <person name="Winkler A."/>
            <person name="Kalinowski J."/>
            <person name="Kampfer P."/>
            <person name="Glaeser S."/>
        </authorList>
    </citation>
    <scope>NUCLEOTIDE SEQUENCE [LARGE SCALE GENOMIC DNA]</scope>
    <source>
        <strain evidence="4 5">DSM 40189</strain>
    </source>
</reference>
<dbReference type="STRING" id="67285.AQI88_41675"/>
<evidence type="ECO:0000259" key="3">
    <source>
        <dbReference type="Pfam" id="PF14200"/>
    </source>
</evidence>
<evidence type="ECO:0000313" key="4">
    <source>
        <dbReference type="EMBL" id="KUM85098.1"/>
    </source>
</evidence>
<dbReference type="Gene3D" id="2.80.10.50">
    <property type="match status" value="1"/>
</dbReference>
<keyword evidence="5" id="KW-1185">Reference proteome</keyword>
<protein>
    <recommendedName>
        <fullName evidence="3">Ricin B lectin domain-containing protein</fullName>
    </recommendedName>
</protein>
<feature type="chain" id="PRO_5007153464" description="Ricin B lectin domain-containing protein" evidence="2">
    <location>
        <begin position="32"/>
        <end position="194"/>
    </location>
</feature>
<evidence type="ECO:0000256" key="1">
    <source>
        <dbReference type="SAM" id="MobiDB-lite"/>
    </source>
</evidence>
<dbReference type="OrthoDB" id="4273937at2"/>
<dbReference type="InterPro" id="IPR035992">
    <property type="entry name" value="Ricin_B-like_lectins"/>
</dbReference>
<evidence type="ECO:0000313" key="5">
    <source>
        <dbReference type="Proteomes" id="UP000054241"/>
    </source>
</evidence>